<keyword evidence="1" id="KW-0812">Transmembrane</keyword>
<feature type="transmembrane region" description="Helical" evidence="1">
    <location>
        <begin position="289"/>
        <end position="308"/>
    </location>
</feature>
<keyword evidence="1" id="KW-1133">Transmembrane helix</keyword>
<protein>
    <submittedName>
        <fullName evidence="2">ABC transporter permease</fullName>
    </submittedName>
</protein>
<feature type="transmembrane region" description="Helical" evidence="1">
    <location>
        <begin position="17"/>
        <end position="35"/>
    </location>
</feature>
<feature type="transmembrane region" description="Helical" evidence="1">
    <location>
        <begin position="157"/>
        <end position="178"/>
    </location>
</feature>
<dbReference type="AlphaFoldDB" id="A0A4P7GGW2"/>
<dbReference type="EMBL" id="CP038267">
    <property type="protein sequence ID" value="QBR91075.1"/>
    <property type="molecule type" value="Genomic_DNA"/>
</dbReference>
<feature type="transmembrane region" description="Helical" evidence="1">
    <location>
        <begin position="336"/>
        <end position="358"/>
    </location>
</feature>
<gene>
    <name evidence="2" type="ORF">EXE57_01410</name>
</gene>
<feature type="transmembrane region" description="Helical" evidence="1">
    <location>
        <begin position="427"/>
        <end position="446"/>
    </location>
</feature>
<feature type="transmembrane region" description="Helical" evidence="1">
    <location>
        <begin position="77"/>
        <end position="97"/>
    </location>
</feature>
<dbReference type="KEGG" id="noy:EXE57_01410"/>
<proteinExistence type="predicted"/>
<dbReference type="RefSeq" id="WP_135073313.1">
    <property type="nucleotide sequence ID" value="NZ_CP038267.1"/>
</dbReference>
<keyword evidence="1" id="KW-0472">Membrane</keyword>
<accession>A0A4P7GGW2</accession>
<feature type="transmembrane region" description="Helical" evidence="1">
    <location>
        <begin position="497"/>
        <end position="517"/>
    </location>
</feature>
<dbReference type="OrthoDB" id="2014935at2"/>
<feature type="transmembrane region" description="Helical" evidence="1">
    <location>
        <begin position="232"/>
        <end position="253"/>
    </location>
</feature>
<feature type="transmembrane region" description="Helical" evidence="1">
    <location>
        <begin position="124"/>
        <end position="151"/>
    </location>
</feature>
<feature type="transmembrane region" description="Helical" evidence="1">
    <location>
        <begin position="453"/>
        <end position="473"/>
    </location>
</feature>
<organism evidence="2 3">
    <name type="scientific">Nocardioides euryhalodurans</name>
    <dbReference type="NCBI Taxonomy" id="2518370"/>
    <lineage>
        <taxon>Bacteria</taxon>
        <taxon>Bacillati</taxon>
        <taxon>Actinomycetota</taxon>
        <taxon>Actinomycetes</taxon>
        <taxon>Propionibacteriales</taxon>
        <taxon>Nocardioidaceae</taxon>
        <taxon>Nocardioides</taxon>
    </lineage>
</organism>
<dbReference type="Proteomes" id="UP000294894">
    <property type="component" value="Chromosome"/>
</dbReference>
<evidence type="ECO:0000313" key="3">
    <source>
        <dbReference type="Proteomes" id="UP000294894"/>
    </source>
</evidence>
<feature type="transmembrane region" description="Helical" evidence="1">
    <location>
        <begin position="185"/>
        <end position="205"/>
    </location>
</feature>
<sequence length="523" mass="54865">MTGTGILYRAFLRRDRWVVLWWTVAITVSYWSQAISVESLYATQAEFDRAAAAMESNPAMIAMTGPARALNTVGGQVTWQATAFGAILAGLMSMFLVGRHTRGEEESGRDELVRSAAVGRRAPLAATMLVVLTANLLIAALVALSLVSVPLATADSVALGVGLGLCGLLFGAVALFAAQLTSTTRAAYGLTGAVMAAAYALRAVGDVGNEALSWLSPIGWYQRMYAFSDLQWWPALLLLVATVVTSLAAVAVFERRDIGSGVLAARPGPGVASARLSSPFGLAWRLQRGALLGWGAGMLLVGVAYGTIGDSAGDLIGDSEAARQMMAAGGADLVRGFHAISMLMLAMLSCGFAISSALRPRGEEDDGRAEPLLATGISRSRWLLAQVSVTVLGTVLVLGAAGVGMGVGYVLVVDAPGAVWRFTWQTLSWLPAVLVLAGLARLLYGFGARLASFAWLGLGFCAVVLILGEVLRFPDWLRDLSPFEHLAMVPVEPADPAAFVVVLAVAALMSATGWFAFTRRDIG</sequence>
<evidence type="ECO:0000313" key="2">
    <source>
        <dbReference type="EMBL" id="QBR91075.1"/>
    </source>
</evidence>
<keyword evidence="3" id="KW-1185">Reference proteome</keyword>
<reference evidence="2 3" key="1">
    <citation type="submission" date="2019-03" db="EMBL/GenBank/DDBJ databases">
        <title>Three New Species of Nocardioides, Nocardioides euryhalodurans sp. nov., Nocardioides seonyuensis sp. nov. and Nocardioides eburneoflavus sp. nov., Iolated from Soil.</title>
        <authorList>
            <person name="Roh S.G."/>
            <person name="Lee C."/>
            <person name="Kim M.-K."/>
            <person name="Kim S.B."/>
        </authorList>
    </citation>
    <scope>NUCLEOTIDE SEQUENCE [LARGE SCALE GENOMIC DNA]</scope>
    <source>
        <strain evidence="2 3">MMS17-SY117</strain>
    </source>
</reference>
<evidence type="ECO:0000256" key="1">
    <source>
        <dbReference type="SAM" id="Phobius"/>
    </source>
</evidence>
<name>A0A4P7GGW2_9ACTN</name>
<feature type="transmembrane region" description="Helical" evidence="1">
    <location>
        <begin position="382"/>
        <end position="407"/>
    </location>
</feature>